<keyword evidence="4" id="KW-0375">Hydrogen ion transport</keyword>
<dbReference type="HAMAP" id="MF_00311">
    <property type="entry name" value="ATP_synth_E_arch"/>
    <property type="match status" value="1"/>
</dbReference>
<dbReference type="InterPro" id="IPR038495">
    <property type="entry name" value="ATPase_E_C"/>
</dbReference>
<dbReference type="Proteomes" id="UP000315534">
    <property type="component" value="Unassembled WGS sequence"/>
</dbReference>
<evidence type="ECO:0000256" key="3">
    <source>
        <dbReference type="ARBA" id="ARBA00023065"/>
    </source>
</evidence>
<dbReference type="GO" id="GO:0042777">
    <property type="term" value="P:proton motive force-driven plasma membrane ATP synthesis"/>
    <property type="evidence" value="ECO:0007669"/>
    <property type="project" value="UniProtKB-UniRule"/>
</dbReference>
<comment type="caution">
    <text evidence="6">The sequence shown here is derived from an EMBL/GenBank/DDBJ whole genome shotgun (WGS) entry which is preliminary data.</text>
</comment>
<dbReference type="Gene3D" id="3.30.2320.30">
    <property type="entry name" value="ATP synthase, E subunit, C-terminal"/>
    <property type="match status" value="1"/>
</dbReference>
<dbReference type="SUPFAM" id="SSF160527">
    <property type="entry name" value="V-type ATPase subunit E-like"/>
    <property type="match status" value="1"/>
</dbReference>
<dbReference type="GO" id="GO:0033178">
    <property type="term" value="C:proton-transporting two-sector ATPase complex, catalytic domain"/>
    <property type="evidence" value="ECO:0007669"/>
    <property type="project" value="InterPro"/>
</dbReference>
<dbReference type="InterPro" id="IPR002842">
    <property type="entry name" value="ATPase_V1_Esu"/>
</dbReference>
<evidence type="ECO:0000313" key="6">
    <source>
        <dbReference type="EMBL" id="TET81733.1"/>
    </source>
</evidence>
<gene>
    <name evidence="4" type="primary">atpE</name>
    <name evidence="6" type="ORF">E3J38_03380</name>
</gene>
<reference evidence="6 7" key="1">
    <citation type="submission" date="2019-03" db="EMBL/GenBank/DDBJ databases">
        <title>Metabolic potential of uncultured bacteria and archaea associated with petroleum seepage in deep-sea sediments.</title>
        <authorList>
            <person name="Dong X."/>
            <person name="Hubert C."/>
        </authorList>
    </citation>
    <scope>NUCLEOTIDE SEQUENCE [LARGE SCALE GENOMIC DNA]</scope>
    <source>
        <strain evidence="6">E29_bin36</strain>
    </source>
</reference>
<dbReference type="GO" id="GO:0005524">
    <property type="term" value="F:ATP binding"/>
    <property type="evidence" value="ECO:0007669"/>
    <property type="project" value="UniProtKB-UniRule"/>
</dbReference>
<comment type="function">
    <text evidence="4">Produces ATP from ADP in the presence of a proton gradient across the membrane.</text>
</comment>
<evidence type="ECO:0000256" key="1">
    <source>
        <dbReference type="ARBA" id="ARBA00005901"/>
    </source>
</evidence>
<proteinExistence type="inferred from homology"/>
<evidence type="ECO:0000256" key="4">
    <source>
        <dbReference type="HAMAP-Rule" id="MF_00311"/>
    </source>
</evidence>
<keyword evidence="3 4" id="KW-0406">Ion transport</keyword>
<accession>A0A523XR07</accession>
<sequence length="195" mass="21463">MAEKVVSKIINEADAKAKELVASARTQAERIAKQASHESARIAQQAKEASAKRASEEKQRVLSSANLDIRKAMLEKKQELMDEAFQKAITRLRQKNKKEYVDLIKELLLKSVETGTEDVIVGTADKHIIDSKVISAVNKKLGRKGNLTLSKTSGSMAGGFILRRGKIDTNLSFDGLIELAREGLETEVAKILFGE</sequence>
<evidence type="ECO:0000256" key="2">
    <source>
        <dbReference type="ARBA" id="ARBA00022448"/>
    </source>
</evidence>
<dbReference type="AlphaFoldDB" id="A0A523XR07"/>
<dbReference type="Pfam" id="PF01991">
    <property type="entry name" value="vATP-synt_E"/>
    <property type="match status" value="1"/>
</dbReference>
<keyword evidence="4" id="KW-0066">ATP synthesis</keyword>
<name>A0A523XR07_UNCT6</name>
<dbReference type="GO" id="GO:0046933">
    <property type="term" value="F:proton-transporting ATP synthase activity, rotational mechanism"/>
    <property type="evidence" value="ECO:0007669"/>
    <property type="project" value="UniProtKB-UniRule"/>
</dbReference>
<feature type="compositionally biased region" description="Basic and acidic residues" evidence="5">
    <location>
        <begin position="31"/>
        <end position="40"/>
    </location>
</feature>
<dbReference type="Gene3D" id="1.20.5.620">
    <property type="entry name" value="F1F0 ATP synthase subunit B, membrane domain"/>
    <property type="match status" value="1"/>
</dbReference>
<dbReference type="GO" id="GO:0046961">
    <property type="term" value="F:proton-transporting ATPase activity, rotational mechanism"/>
    <property type="evidence" value="ECO:0007669"/>
    <property type="project" value="InterPro"/>
</dbReference>
<evidence type="ECO:0000313" key="7">
    <source>
        <dbReference type="Proteomes" id="UP000315534"/>
    </source>
</evidence>
<evidence type="ECO:0000256" key="5">
    <source>
        <dbReference type="SAM" id="MobiDB-lite"/>
    </source>
</evidence>
<organism evidence="6 7">
    <name type="scientific">candidate division TA06 bacterium</name>
    <dbReference type="NCBI Taxonomy" id="2250710"/>
    <lineage>
        <taxon>Bacteria</taxon>
        <taxon>Bacteria division TA06</taxon>
    </lineage>
</organism>
<keyword evidence="2 4" id="KW-0813">Transport</keyword>
<feature type="region of interest" description="Disordered" evidence="5">
    <location>
        <begin position="31"/>
        <end position="57"/>
    </location>
</feature>
<protein>
    <recommendedName>
        <fullName evidence="4">V-type proton ATPase subunit E</fullName>
    </recommendedName>
    <alternativeName>
        <fullName evidence="4">V-ATPase subunit E</fullName>
    </alternativeName>
</protein>
<dbReference type="EMBL" id="SOIP01000208">
    <property type="protein sequence ID" value="TET81733.1"/>
    <property type="molecule type" value="Genomic_DNA"/>
</dbReference>
<comment type="similarity">
    <text evidence="1 4">Belongs to the V-ATPase E subunit family.</text>
</comment>